<dbReference type="InParanoid" id="A0A6P8J498"/>
<gene>
    <name evidence="3" type="primary">LOC116308201</name>
</gene>
<dbReference type="PANTHER" id="PTHR22896">
    <property type="entry name" value="CDK5 AND ABL1 ENZYME SUBSTRATE 1"/>
    <property type="match status" value="1"/>
</dbReference>
<sequence>MAAVAVAAAAGQTSRRKSRRALAQSFLSRISLDGNIVQERNEPTSGPGTPLMERELPKNVAEQKTLVTAVQSVAKTIPNTKAIPHTKPKYMHSFSENAASFERDKPRITRSKDSESMICNKTLTPETVGFRRSCSATESLMTESSSSFSGSVHFNRGTIRHKITCMSGSSFKLRRKLHDKRIVLCSPRKVPFLTYSVLKYHHENKEVGVEGTGRKRASAPNNQYLGIEGVEVGTGDKTVSYSSLLVPSFTNVKYVVGDAKDGIPLLMPPIDSPIESCFDELEYPGSMVVDRYEPYKLDDPELTSGKHRTVLKLSSYMVSVTAYAKPSELKKDLNERFREKFPYIDITLTKLRSLKKDLLKIALSLDCQLDLTTVAYAYVYFEKLILKGKINKPNRKLIAGSCLLLAAKFNDDKRVRIKDLIDKIEDKLKIQVKELLLLEFQALVGLEFNLHVPTWEVIPHLRRLETEMQ</sequence>
<name>A0A6P8J498_ACTTE</name>
<dbReference type="InterPro" id="IPR006671">
    <property type="entry name" value="Cyclin_N"/>
</dbReference>
<dbReference type="SUPFAM" id="SSF47954">
    <property type="entry name" value="Cyclin-like"/>
    <property type="match status" value="1"/>
</dbReference>
<dbReference type="OrthoDB" id="5353095at2759"/>
<dbReference type="GeneID" id="116308201"/>
<accession>A0A6P8J498</accession>
<dbReference type="Gene3D" id="1.10.472.10">
    <property type="entry name" value="Cyclin-like"/>
    <property type="match status" value="1"/>
</dbReference>
<evidence type="ECO:0000313" key="3">
    <source>
        <dbReference type="RefSeq" id="XP_031574444.1"/>
    </source>
</evidence>
<dbReference type="Pfam" id="PF00134">
    <property type="entry name" value="Cyclin_N"/>
    <property type="match status" value="1"/>
</dbReference>
<feature type="domain" description="Cyclin N-terminal" evidence="1">
    <location>
        <begin position="363"/>
        <end position="450"/>
    </location>
</feature>
<proteinExistence type="predicted"/>
<dbReference type="FunCoup" id="A0A6P8J498">
    <property type="interactions" value="1352"/>
</dbReference>
<dbReference type="AlphaFoldDB" id="A0A6P8J498"/>
<dbReference type="RefSeq" id="XP_031574444.1">
    <property type="nucleotide sequence ID" value="XM_031718584.1"/>
</dbReference>
<organism evidence="2 3">
    <name type="scientific">Actinia tenebrosa</name>
    <name type="common">Australian red waratah sea anemone</name>
    <dbReference type="NCBI Taxonomy" id="6105"/>
    <lineage>
        <taxon>Eukaryota</taxon>
        <taxon>Metazoa</taxon>
        <taxon>Cnidaria</taxon>
        <taxon>Anthozoa</taxon>
        <taxon>Hexacorallia</taxon>
        <taxon>Actiniaria</taxon>
        <taxon>Actiniidae</taxon>
        <taxon>Actinia</taxon>
    </lineage>
</organism>
<dbReference type="InterPro" id="IPR036915">
    <property type="entry name" value="Cyclin-like_sf"/>
</dbReference>
<dbReference type="Proteomes" id="UP000515163">
    <property type="component" value="Unplaced"/>
</dbReference>
<dbReference type="InterPro" id="IPR012388">
    <property type="entry name" value="CABLES1/2"/>
</dbReference>
<dbReference type="GO" id="GO:0051726">
    <property type="term" value="P:regulation of cell cycle"/>
    <property type="evidence" value="ECO:0007669"/>
    <property type="project" value="InterPro"/>
</dbReference>
<evidence type="ECO:0000313" key="2">
    <source>
        <dbReference type="Proteomes" id="UP000515163"/>
    </source>
</evidence>
<dbReference type="KEGG" id="aten:116308201"/>
<reference evidence="3" key="1">
    <citation type="submission" date="2025-08" db="UniProtKB">
        <authorList>
            <consortium name="RefSeq"/>
        </authorList>
    </citation>
    <scope>IDENTIFICATION</scope>
    <source>
        <tissue evidence="3">Tentacle</tissue>
    </source>
</reference>
<keyword evidence="2" id="KW-1185">Reference proteome</keyword>
<protein>
    <submittedName>
        <fullName evidence="3">CDK5 and ABL1 enzyme substrate 1-like</fullName>
    </submittedName>
</protein>
<evidence type="ECO:0000259" key="1">
    <source>
        <dbReference type="Pfam" id="PF00134"/>
    </source>
</evidence>
<dbReference type="CDD" id="cd20556">
    <property type="entry name" value="CYCLIN_CABLES"/>
    <property type="match status" value="1"/>
</dbReference>
<dbReference type="PANTHER" id="PTHR22896:SF0">
    <property type="entry name" value="CYCLIN N-TERMINAL DOMAIN-CONTAINING PROTEIN"/>
    <property type="match status" value="1"/>
</dbReference>